<protein>
    <submittedName>
        <fullName evidence="1">Uncharacterized protein</fullName>
    </submittedName>
</protein>
<sequence>MQILFQLPKNLSVSDLPKNASVGTEFSINGVEYTIDLGPAPDAGVLINGVLHKIDALYIVRPK</sequence>
<organism evidence="1 2">
    <name type="scientific">Nematocida parisii (strain ERTm3)</name>
    <name type="common">Nematode killer fungus</name>
    <dbReference type="NCBI Taxonomy" id="935791"/>
    <lineage>
        <taxon>Eukaryota</taxon>
        <taxon>Fungi</taxon>
        <taxon>Fungi incertae sedis</taxon>
        <taxon>Microsporidia</taxon>
        <taxon>Nematocida</taxon>
    </lineage>
</organism>
<name>I3EGK7_NEMP3</name>
<gene>
    <name evidence="1" type="ORF">NEQG_01798</name>
</gene>
<dbReference type="AlphaFoldDB" id="I3EGK7"/>
<dbReference type="OrthoDB" id="2186247at2759"/>
<dbReference type="InParanoid" id="I3EGK7"/>
<keyword evidence="2" id="KW-1185">Reference proteome</keyword>
<evidence type="ECO:0000313" key="2">
    <source>
        <dbReference type="Proteomes" id="UP000002872"/>
    </source>
</evidence>
<dbReference type="VEuPathDB" id="MicrosporidiaDB:NEQG_01798"/>
<accession>I3EGK7</accession>
<dbReference type="EMBL" id="GL870879">
    <property type="protein sequence ID" value="EIJ88354.1"/>
    <property type="molecule type" value="Genomic_DNA"/>
</dbReference>
<dbReference type="HOGENOM" id="CLU_2886320_0_0_1"/>
<dbReference type="OMA" id="HKIDALY"/>
<proteinExistence type="predicted"/>
<dbReference type="Proteomes" id="UP000002872">
    <property type="component" value="Unassembled WGS sequence"/>
</dbReference>
<reference evidence="1" key="1">
    <citation type="submission" date="2011-01" db="EMBL/GenBank/DDBJ databases">
        <title>The Genome Sequence of Nematocida parisii strain ERTm3.</title>
        <authorList>
            <consortium name="The Broad Institute Genome Sequencing Platform"/>
            <consortium name="The Broad Institute Genome Sequencing Center for Infectious Disease"/>
            <person name="Cuomo C."/>
            <person name="Troemel E."/>
            <person name="Young S.K."/>
            <person name="Zeng Q."/>
            <person name="Gargeya S."/>
            <person name="Fitzgerald M."/>
            <person name="Haas B."/>
            <person name="Abouelleil A."/>
            <person name="Alvarado L."/>
            <person name="Arachchi H.M."/>
            <person name="Berlin A."/>
            <person name="Chapman S.B."/>
            <person name="Gearin G."/>
            <person name="Goldberg J."/>
            <person name="Griggs A."/>
            <person name="Gujja S."/>
            <person name="Hansen M."/>
            <person name="Heiman D."/>
            <person name="Howarth C."/>
            <person name="Larimer J."/>
            <person name="Lui A."/>
            <person name="MacDonald P.J.P."/>
            <person name="McCowen C."/>
            <person name="Montmayeur A."/>
            <person name="Murphy C."/>
            <person name="Neiman D."/>
            <person name="Pearson M."/>
            <person name="Priest M."/>
            <person name="Roberts A."/>
            <person name="Saif S."/>
            <person name="Shea T."/>
            <person name="Sisk P."/>
            <person name="Stolte C."/>
            <person name="Sykes S."/>
            <person name="Wortman J."/>
            <person name="Nusbaum C."/>
            <person name="Birren B."/>
        </authorList>
    </citation>
    <scope>NUCLEOTIDE SEQUENCE</scope>
    <source>
        <strain evidence="1">ERTm3</strain>
    </source>
</reference>
<evidence type="ECO:0000313" key="1">
    <source>
        <dbReference type="EMBL" id="EIJ88354.1"/>
    </source>
</evidence>